<dbReference type="OrthoDB" id="505455at2"/>
<dbReference type="EMBL" id="CP003947">
    <property type="protein sequence ID" value="AFZ53292.1"/>
    <property type="molecule type" value="Genomic_DNA"/>
</dbReference>
<dbReference type="RefSeq" id="WP_015219021.1">
    <property type="nucleotide sequence ID" value="NC_019776.1"/>
</dbReference>
<accession>K9Z3H9</accession>
<keyword evidence="2" id="KW-1185">Reference proteome</keyword>
<dbReference type="PATRIC" id="fig|755178.3.peg.1237"/>
<dbReference type="Proteomes" id="UP000010480">
    <property type="component" value="Chromosome"/>
</dbReference>
<dbReference type="KEGG" id="can:Cyan10605_1171"/>
<protein>
    <submittedName>
        <fullName evidence="1">Uncharacterized protein</fullName>
    </submittedName>
</protein>
<dbReference type="eggNOG" id="COG0206">
    <property type="taxonomic scope" value="Bacteria"/>
</dbReference>
<dbReference type="AlphaFoldDB" id="K9Z3H9"/>
<evidence type="ECO:0000313" key="2">
    <source>
        <dbReference type="Proteomes" id="UP000010480"/>
    </source>
</evidence>
<dbReference type="HOGENOM" id="CLU_039825_0_0_3"/>
<organism evidence="1 2">
    <name type="scientific">Cyanobacterium aponinum (strain PCC 10605)</name>
    <dbReference type="NCBI Taxonomy" id="755178"/>
    <lineage>
        <taxon>Bacteria</taxon>
        <taxon>Bacillati</taxon>
        <taxon>Cyanobacteriota</taxon>
        <taxon>Cyanophyceae</taxon>
        <taxon>Oscillatoriophycideae</taxon>
        <taxon>Chroococcales</taxon>
        <taxon>Geminocystaceae</taxon>
        <taxon>Cyanobacterium</taxon>
    </lineage>
</organism>
<proteinExistence type="predicted"/>
<sequence length="501" mass="56405">MSFYVIGIGGTGAKCIEAIAHLASVGLIPTNMLKVLYIDADETNGNLQRSQRTVSIYQRCFQLLKGKHQECAWMTTNLESYGVWSPFTNNNADRKLGSFFSYETLKQTSPPLGNLFDVLYTEDERQVSLEVGFRGRPAIGSSIMTQINLESLEQEPWRSLINEIENNAGGGSQTKVLLCGSIFGGTGASGLPTIGRLIANKLEKDGVRDRVKIGCIFGLPYFNFPKNSNTNEQVYASSDLFLLNTEAALRYYKEQANQFDTKYLIGNQSMEKLGDFSVGKDTQVNRPHFVEFYAGLAARHFFCDNPPEGVHVMSRNEAGILQWDDIPHVEEVKAKLVNAARFAFIWLADFEDQLQKAKTAGIRELNGLAWFDKFFRGTKKFIGGYQRPHLPDLSESDQQDAIKSVTAWCEDFLRWLKDIHYCDNERVQLFKAREYFGNPKSLKGEKFSDLLWDDSRSKELLQDDNAITLKNKIGELDTRDFGEPNQGVAGLAKAVYVCCKV</sequence>
<gene>
    <name evidence="1" type="ordered locus">Cyan10605_1171</name>
</gene>
<reference evidence="2" key="1">
    <citation type="journal article" date="2013" name="Proc. Natl. Acad. Sci. U.S.A.">
        <title>Improving the coverage of the cyanobacterial phylum using diversity-driven genome sequencing.</title>
        <authorList>
            <person name="Shih P.M."/>
            <person name="Wu D."/>
            <person name="Latifi A."/>
            <person name="Axen S.D."/>
            <person name="Fewer D.P."/>
            <person name="Talla E."/>
            <person name="Calteau A."/>
            <person name="Cai F."/>
            <person name="Tandeau de Marsac N."/>
            <person name="Rippka R."/>
            <person name="Herdman M."/>
            <person name="Sivonen K."/>
            <person name="Coursin T."/>
            <person name="Laurent T."/>
            <person name="Goodwin L."/>
            <person name="Nolan M."/>
            <person name="Davenport K.W."/>
            <person name="Han C.S."/>
            <person name="Rubin E.M."/>
            <person name="Eisen J.A."/>
            <person name="Woyke T."/>
            <person name="Gugger M."/>
            <person name="Kerfeld C.A."/>
        </authorList>
    </citation>
    <scope>NUCLEOTIDE SEQUENCE [LARGE SCALE GENOMIC DNA]</scope>
    <source>
        <strain evidence="2">PCC 10605</strain>
    </source>
</reference>
<dbReference type="STRING" id="755178.Cyan10605_1171"/>
<evidence type="ECO:0000313" key="1">
    <source>
        <dbReference type="EMBL" id="AFZ53292.1"/>
    </source>
</evidence>
<name>K9Z3H9_CYAAP</name>